<feature type="region of interest" description="Disordered" evidence="1">
    <location>
        <begin position="27"/>
        <end position="73"/>
    </location>
</feature>
<name>A0A0D3K5R6_EMIH1</name>
<dbReference type="AlphaFoldDB" id="A0A0D3K5R6"/>
<evidence type="ECO:0000256" key="1">
    <source>
        <dbReference type="SAM" id="MobiDB-lite"/>
    </source>
</evidence>
<evidence type="ECO:0000259" key="2">
    <source>
        <dbReference type="Pfam" id="PF12874"/>
    </source>
</evidence>
<sequence>MGMAGVSAPNDLTFGLSKIAKLESELAELGSDGASGGDSDGDGRLPSPTQPAAPHRKRGRSGVKGADDEEPVEAPGVVGLRCEMCGALLREHLQGKKHVCDIAFTSVAQLTEHCKGRKHRDAEGRQRGGGGRDVDRDCLC</sequence>
<proteinExistence type="predicted"/>
<dbReference type="SUPFAM" id="SSF57667">
    <property type="entry name" value="beta-beta-alpha zinc fingers"/>
    <property type="match status" value="1"/>
</dbReference>
<reference evidence="3" key="2">
    <citation type="submission" date="2024-10" db="UniProtKB">
        <authorList>
            <consortium name="EnsemblProtists"/>
        </authorList>
    </citation>
    <scope>IDENTIFICATION</scope>
</reference>
<dbReference type="PaxDb" id="2903-EOD31101"/>
<reference evidence="4" key="1">
    <citation type="journal article" date="2013" name="Nature">
        <title>Pan genome of the phytoplankton Emiliania underpins its global distribution.</title>
        <authorList>
            <person name="Read B.A."/>
            <person name="Kegel J."/>
            <person name="Klute M.J."/>
            <person name="Kuo A."/>
            <person name="Lefebvre S.C."/>
            <person name="Maumus F."/>
            <person name="Mayer C."/>
            <person name="Miller J."/>
            <person name="Monier A."/>
            <person name="Salamov A."/>
            <person name="Young J."/>
            <person name="Aguilar M."/>
            <person name="Claverie J.M."/>
            <person name="Frickenhaus S."/>
            <person name="Gonzalez K."/>
            <person name="Herman E.K."/>
            <person name="Lin Y.C."/>
            <person name="Napier J."/>
            <person name="Ogata H."/>
            <person name="Sarno A.F."/>
            <person name="Shmutz J."/>
            <person name="Schroeder D."/>
            <person name="de Vargas C."/>
            <person name="Verret F."/>
            <person name="von Dassow P."/>
            <person name="Valentin K."/>
            <person name="Van de Peer Y."/>
            <person name="Wheeler G."/>
            <person name="Dacks J.B."/>
            <person name="Delwiche C.F."/>
            <person name="Dyhrman S.T."/>
            <person name="Glockner G."/>
            <person name="John U."/>
            <person name="Richards T."/>
            <person name="Worden A.Z."/>
            <person name="Zhang X."/>
            <person name="Grigoriev I.V."/>
            <person name="Allen A.E."/>
            <person name="Bidle K."/>
            <person name="Borodovsky M."/>
            <person name="Bowler C."/>
            <person name="Brownlee C."/>
            <person name="Cock J.M."/>
            <person name="Elias M."/>
            <person name="Gladyshev V.N."/>
            <person name="Groth M."/>
            <person name="Guda C."/>
            <person name="Hadaegh A."/>
            <person name="Iglesias-Rodriguez M.D."/>
            <person name="Jenkins J."/>
            <person name="Jones B.M."/>
            <person name="Lawson T."/>
            <person name="Leese F."/>
            <person name="Lindquist E."/>
            <person name="Lobanov A."/>
            <person name="Lomsadze A."/>
            <person name="Malik S.B."/>
            <person name="Marsh M.E."/>
            <person name="Mackinder L."/>
            <person name="Mock T."/>
            <person name="Mueller-Roeber B."/>
            <person name="Pagarete A."/>
            <person name="Parker M."/>
            <person name="Probert I."/>
            <person name="Quesneville H."/>
            <person name="Raines C."/>
            <person name="Rensing S.A."/>
            <person name="Riano-Pachon D.M."/>
            <person name="Richier S."/>
            <person name="Rokitta S."/>
            <person name="Shiraiwa Y."/>
            <person name="Soanes D.M."/>
            <person name="van der Giezen M."/>
            <person name="Wahlund T.M."/>
            <person name="Williams B."/>
            <person name="Wilson W."/>
            <person name="Wolfe G."/>
            <person name="Wurch L.L."/>
        </authorList>
    </citation>
    <scope>NUCLEOTIDE SEQUENCE</scope>
</reference>
<evidence type="ECO:0000313" key="4">
    <source>
        <dbReference type="Proteomes" id="UP000013827"/>
    </source>
</evidence>
<dbReference type="InterPro" id="IPR036236">
    <property type="entry name" value="Znf_C2H2_sf"/>
</dbReference>
<dbReference type="InterPro" id="IPR013087">
    <property type="entry name" value="Znf_C2H2_type"/>
</dbReference>
<feature type="domain" description="C2H2-type" evidence="2">
    <location>
        <begin position="99"/>
        <end position="119"/>
    </location>
</feature>
<dbReference type="RefSeq" id="XP_005783530.1">
    <property type="nucleotide sequence ID" value="XM_005783473.1"/>
</dbReference>
<organism evidence="3 4">
    <name type="scientific">Emiliania huxleyi (strain CCMP1516)</name>
    <dbReference type="NCBI Taxonomy" id="280463"/>
    <lineage>
        <taxon>Eukaryota</taxon>
        <taxon>Haptista</taxon>
        <taxon>Haptophyta</taxon>
        <taxon>Prymnesiophyceae</taxon>
        <taxon>Isochrysidales</taxon>
        <taxon>Noelaerhabdaceae</taxon>
        <taxon>Emiliania</taxon>
    </lineage>
</organism>
<dbReference type="Proteomes" id="UP000013827">
    <property type="component" value="Unassembled WGS sequence"/>
</dbReference>
<evidence type="ECO:0000313" key="3">
    <source>
        <dbReference type="EnsemblProtists" id="EOD31101"/>
    </source>
</evidence>
<dbReference type="Pfam" id="PF12874">
    <property type="entry name" value="zf-met"/>
    <property type="match status" value="1"/>
</dbReference>
<dbReference type="GeneID" id="17276374"/>
<dbReference type="HOGENOM" id="CLU_1838943_0_0_1"/>
<dbReference type="EnsemblProtists" id="EOD31101">
    <property type="protein sequence ID" value="EOD31101"/>
    <property type="gene ID" value="EMIHUDRAFT_203210"/>
</dbReference>
<accession>A0A0D3K5R6</accession>
<dbReference type="Gene3D" id="3.30.160.60">
    <property type="entry name" value="Classic Zinc Finger"/>
    <property type="match status" value="1"/>
</dbReference>
<protein>
    <recommendedName>
        <fullName evidence="2">C2H2-type domain-containing protein</fullName>
    </recommendedName>
</protein>
<dbReference type="KEGG" id="ehx:EMIHUDRAFT_203210"/>
<keyword evidence="4" id="KW-1185">Reference proteome</keyword>